<evidence type="ECO:0000256" key="6">
    <source>
        <dbReference type="ARBA" id="ARBA00023004"/>
    </source>
</evidence>
<evidence type="ECO:0000256" key="4">
    <source>
        <dbReference type="ARBA" id="ARBA00022827"/>
    </source>
</evidence>
<dbReference type="EMBL" id="FUXM01000020">
    <property type="protein sequence ID" value="SKA05088.1"/>
    <property type="molecule type" value="Genomic_DNA"/>
</dbReference>
<dbReference type="Gene3D" id="3.30.465.10">
    <property type="match status" value="1"/>
</dbReference>
<dbReference type="InterPro" id="IPR016164">
    <property type="entry name" value="FAD-linked_Oxase-like_C"/>
</dbReference>
<dbReference type="GO" id="GO:0071949">
    <property type="term" value="F:FAD binding"/>
    <property type="evidence" value="ECO:0007669"/>
    <property type="project" value="InterPro"/>
</dbReference>
<evidence type="ECO:0000256" key="7">
    <source>
        <dbReference type="ARBA" id="ARBA00023014"/>
    </source>
</evidence>
<keyword evidence="1" id="KW-0004">4Fe-4S</keyword>
<keyword evidence="4" id="KW-0274">FAD</keyword>
<proteinExistence type="predicted"/>
<dbReference type="SUPFAM" id="SSF56176">
    <property type="entry name" value="FAD-binding/transporter-associated domain-like"/>
    <property type="match status" value="1"/>
</dbReference>
<protein>
    <submittedName>
        <fullName evidence="9">Fe-S oxidoreductase</fullName>
    </submittedName>
</protein>
<evidence type="ECO:0000256" key="2">
    <source>
        <dbReference type="ARBA" id="ARBA00022630"/>
    </source>
</evidence>
<keyword evidence="7" id="KW-0411">Iron-sulfur</keyword>
<keyword evidence="6" id="KW-0408">Iron</keyword>
<dbReference type="InterPro" id="IPR017900">
    <property type="entry name" value="4Fe4S_Fe_S_CS"/>
</dbReference>
<dbReference type="GO" id="GO:0046872">
    <property type="term" value="F:metal ion binding"/>
    <property type="evidence" value="ECO:0007669"/>
    <property type="project" value="UniProtKB-KW"/>
</dbReference>
<dbReference type="PROSITE" id="PS51387">
    <property type="entry name" value="FAD_PCMH"/>
    <property type="match status" value="1"/>
</dbReference>
<dbReference type="Pfam" id="PF02913">
    <property type="entry name" value="FAD-oxidase_C"/>
    <property type="match status" value="1"/>
</dbReference>
<dbReference type="GO" id="GO:0016491">
    <property type="term" value="F:oxidoreductase activity"/>
    <property type="evidence" value="ECO:0007669"/>
    <property type="project" value="UniProtKB-KW"/>
</dbReference>
<dbReference type="InterPro" id="IPR036318">
    <property type="entry name" value="FAD-bd_PCMH-like_sf"/>
</dbReference>
<evidence type="ECO:0000256" key="3">
    <source>
        <dbReference type="ARBA" id="ARBA00022723"/>
    </source>
</evidence>
<dbReference type="Gene3D" id="1.10.1060.10">
    <property type="entry name" value="Alpha-helical ferredoxin"/>
    <property type="match status" value="1"/>
</dbReference>
<organism evidence="9 10">
    <name type="scientific">Carboxydocella sporoproducens DSM 16521</name>
    <dbReference type="NCBI Taxonomy" id="1121270"/>
    <lineage>
        <taxon>Bacteria</taxon>
        <taxon>Bacillati</taxon>
        <taxon>Bacillota</taxon>
        <taxon>Clostridia</taxon>
        <taxon>Eubacteriales</taxon>
        <taxon>Clostridiales Family XVI. Incertae Sedis</taxon>
        <taxon>Carboxydocella</taxon>
    </lineage>
</organism>
<evidence type="ECO:0000259" key="8">
    <source>
        <dbReference type="PROSITE" id="PS51387"/>
    </source>
</evidence>
<evidence type="ECO:0000256" key="1">
    <source>
        <dbReference type="ARBA" id="ARBA00022485"/>
    </source>
</evidence>
<dbReference type="GO" id="GO:0005886">
    <property type="term" value="C:plasma membrane"/>
    <property type="evidence" value="ECO:0007669"/>
    <property type="project" value="TreeGrafter"/>
</dbReference>
<dbReference type="Pfam" id="PF02754">
    <property type="entry name" value="CCG"/>
    <property type="match status" value="2"/>
</dbReference>
<reference evidence="10" key="1">
    <citation type="submission" date="2017-02" db="EMBL/GenBank/DDBJ databases">
        <authorList>
            <person name="Varghese N."/>
            <person name="Submissions S."/>
        </authorList>
    </citation>
    <scope>NUCLEOTIDE SEQUENCE [LARGE SCALE GENOMIC DNA]</scope>
    <source>
        <strain evidence="10">DSM 16521</strain>
    </source>
</reference>
<dbReference type="SUPFAM" id="SSF55103">
    <property type="entry name" value="FAD-linked oxidases, C-terminal domain"/>
    <property type="match status" value="1"/>
</dbReference>
<name>A0A1T4QPB0_9FIRM</name>
<dbReference type="RefSeq" id="WP_078665768.1">
    <property type="nucleotide sequence ID" value="NZ_FUXM01000020.1"/>
</dbReference>
<dbReference type="InterPro" id="IPR004017">
    <property type="entry name" value="Cys_rich_dom"/>
</dbReference>
<evidence type="ECO:0000313" key="9">
    <source>
        <dbReference type="EMBL" id="SKA05088.1"/>
    </source>
</evidence>
<evidence type="ECO:0000256" key="5">
    <source>
        <dbReference type="ARBA" id="ARBA00023002"/>
    </source>
</evidence>
<keyword evidence="2" id="KW-0285">Flavoprotein</keyword>
<keyword evidence="10" id="KW-1185">Reference proteome</keyword>
<dbReference type="GO" id="GO:0051539">
    <property type="term" value="F:4 iron, 4 sulfur cluster binding"/>
    <property type="evidence" value="ECO:0007669"/>
    <property type="project" value="UniProtKB-KW"/>
</dbReference>
<keyword evidence="3" id="KW-0479">Metal-binding</keyword>
<dbReference type="InterPro" id="IPR009051">
    <property type="entry name" value="Helical_ferredxn"/>
</dbReference>
<gene>
    <name evidence="9" type="ORF">SAMN02745885_01725</name>
</gene>
<dbReference type="InterPro" id="IPR016166">
    <property type="entry name" value="FAD-bd_PCMH"/>
</dbReference>
<accession>A0A1T4QPB0</accession>
<dbReference type="InterPro" id="IPR051460">
    <property type="entry name" value="HdrC_iron-sulfur_subunit"/>
</dbReference>
<sequence length="1053" mass="116987">MPAVSEKVERELKRIFGENGYRVDRIERKLYSYDVGAIPKLIKPFLPTGIAGAVVRPKSETEVVELVKLARQERLQLVPRGAATSGFGGVLPGEGAVVVDLTAMNRILEIDTGKKAVRVQPGVIWQTLQKEINKQGLDLRIYPTSLPASTVGGWLAQGGSGFGSYEYGPIRDNITSARVVLPTGEVRTFTGRELGDYIADAEGITGIITEVTVLLRDLEPEVHRAIAFRDARSAGQFLQAVSARKLQVWSLTLLNPESIRLKKKLPHRHGHPYEEANPHIEPELPEAYIAMVAYPESRRGIIDQELTQIIKANKGEELSREATEHEWEQRFSPMKLKRIGPSIIPTEALVPFASFADVMEEIDRKIKHPFILEGMATAGDKIVLLGFIPHDERKFAFNLAFGLALSVIEIAKKHGGSVYATGLFFRHEARNVLGSERYQALVNFKKKIDPQGIMNPNKVIGSGAINTLMSIASTFEPLVRVVANAARVNFGDGADRTKEINGIPGSVAFFATACARCGYCVPTCEQFLGRGWESHSPRGKYAFIREVLAGREKFTQEMVDRFLLCTTCELCNIRCQLNLPVEHNWMEMRGKLVHEEKRMTFPPFEMMAASLRGEKNIWAGKREHRADWLPADIKAKIKDKAEIMYFAGCTASYVNTDVAEATVRLLDKAGIEFTYMGTDEACCGIPMKVSGKWDVFEEIFRHNVAEARKRGVKTVVTSCPACALVWKELYPNLAAELGVPYEFEVKHYSEVAAEALAAGKLKFDHEVKARVAFHDSCHMGRAQGVYEPPRQLIQAIPGVELVEMEHNRENGYCCGSVLTLIGEMPVAPKLGGMRIQEAIDVNADALLALCPCCQVQLRNSAKQNQMDIAITDLARFVAKGLGYEIEDKTGVSLEAWGIFEKFIILMYPENMAKLMASLFPQMFANMPPGMVPMMKLMKLIPGGLSLMARMMPVMMPLLVPGVMPKVMPDMIKEVARRVGPLPKDMEELMPDLLPKTMEALMPNILPQIVPYVTPMMIEYIKTGQIPDTRMCLELSGLLKDPKGCMEAAKSHKA</sequence>
<dbReference type="InterPro" id="IPR004113">
    <property type="entry name" value="FAD-bd_oxidored_4_C"/>
</dbReference>
<dbReference type="Pfam" id="PF13534">
    <property type="entry name" value="Fer4_17"/>
    <property type="match status" value="1"/>
</dbReference>
<dbReference type="InterPro" id="IPR006094">
    <property type="entry name" value="Oxid_FAD_bind_N"/>
</dbReference>
<dbReference type="PROSITE" id="PS00198">
    <property type="entry name" value="4FE4S_FER_1"/>
    <property type="match status" value="1"/>
</dbReference>
<dbReference type="OrthoDB" id="9794954at2"/>
<feature type="domain" description="FAD-binding PCMH-type" evidence="8">
    <location>
        <begin position="47"/>
        <end position="218"/>
    </location>
</feature>
<keyword evidence="5" id="KW-0560">Oxidoreductase</keyword>
<dbReference type="PANTHER" id="PTHR43255">
    <property type="entry name" value="IRON-SULFUR-BINDING OXIDOREDUCTASE FADF-RELATED-RELATED"/>
    <property type="match status" value="1"/>
</dbReference>
<dbReference type="Pfam" id="PF01565">
    <property type="entry name" value="FAD_binding_4"/>
    <property type="match status" value="1"/>
</dbReference>
<dbReference type="PANTHER" id="PTHR43255:SF1">
    <property type="entry name" value="IRON-SULFUR-BINDING OXIDOREDUCTASE FADF-RELATED"/>
    <property type="match status" value="1"/>
</dbReference>
<dbReference type="InterPro" id="IPR016169">
    <property type="entry name" value="FAD-bd_PCMH_sub2"/>
</dbReference>
<evidence type="ECO:0000313" key="10">
    <source>
        <dbReference type="Proteomes" id="UP000189933"/>
    </source>
</evidence>
<dbReference type="SUPFAM" id="SSF46548">
    <property type="entry name" value="alpha-helical ferredoxin"/>
    <property type="match status" value="1"/>
</dbReference>
<dbReference type="AlphaFoldDB" id="A0A1T4QPB0"/>
<dbReference type="Proteomes" id="UP000189933">
    <property type="component" value="Unassembled WGS sequence"/>
</dbReference>